<dbReference type="EMBL" id="QSFV01000028">
    <property type="protein sequence ID" value="RHA79303.1"/>
    <property type="molecule type" value="Genomic_DNA"/>
</dbReference>
<dbReference type="EMBL" id="QRHR01000011">
    <property type="protein sequence ID" value="RHF87811.1"/>
    <property type="molecule type" value="Genomic_DNA"/>
</dbReference>
<protein>
    <submittedName>
        <fullName evidence="1">DUF1292 domain-containing protein</fullName>
    </submittedName>
</protein>
<organism evidence="1 8">
    <name type="scientific">Eubacterium ventriosum</name>
    <dbReference type="NCBI Taxonomy" id="39496"/>
    <lineage>
        <taxon>Bacteria</taxon>
        <taxon>Bacillati</taxon>
        <taxon>Bacillota</taxon>
        <taxon>Clostridia</taxon>
        <taxon>Eubacteriales</taxon>
        <taxon>Eubacteriaceae</taxon>
        <taxon>Eubacterium</taxon>
    </lineage>
</organism>
<dbReference type="EMBL" id="QSFD01000005">
    <property type="protein sequence ID" value="RHA18626.1"/>
    <property type="molecule type" value="Genomic_DNA"/>
</dbReference>
<name>A0A413R8L9_9FIRM</name>
<dbReference type="Proteomes" id="UP000284598">
    <property type="component" value="Unassembled WGS sequence"/>
</dbReference>
<dbReference type="Pfam" id="PF06949">
    <property type="entry name" value="DUF1292"/>
    <property type="match status" value="1"/>
</dbReference>
<dbReference type="Proteomes" id="UP000284779">
    <property type="component" value="Unassembled WGS sequence"/>
</dbReference>
<evidence type="ECO:0000313" key="6">
    <source>
        <dbReference type="Proteomes" id="UP000283314"/>
    </source>
</evidence>
<proteinExistence type="predicted"/>
<evidence type="ECO:0000313" key="10">
    <source>
        <dbReference type="Proteomes" id="UP000286186"/>
    </source>
</evidence>
<dbReference type="InterPro" id="IPR009711">
    <property type="entry name" value="UPF0473"/>
</dbReference>
<evidence type="ECO:0000313" key="2">
    <source>
        <dbReference type="EMBL" id="RHA52168.1"/>
    </source>
</evidence>
<dbReference type="RefSeq" id="WP_117901125.1">
    <property type="nucleotide sequence ID" value="NZ_CABJDQ010000002.1"/>
</dbReference>
<evidence type="ECO:0000313" key="5">
    <source>
        <dbReference type="EMBL" id="RHL46969.1"/>
    </source>
</evidence>
<evidence type="ECO:0000313" key="8">
    <source>
        <dbReference type="Proteomes" id="UP000284779"/>
    </source>
</evidence>
<reference evidence="6 7" key="1">
    <citation type="submission" date="2018-08" db="EMBL/GenBank/DDBJ databases">
        <title>A genome reference for cultivated species of the human gut microbiota.</title>
        <authorList>
            <person name="Zou Y."/>
            <person name="Xue W."/>
            <person name="Luo G."/>
        </authorList>
    </citation>
    <scope>NUCLEOTIDE SEQUENCE [LARGE SCALE GENOMIC DNA]</scope>
    <source>
        <strain evidence="5 6">AF37-4</strain>
        <strain evidence="4 10">AM23-22</strain>
        <strain evidence="3 9">AM42-30</strain>
        <strain evidence="2 7">AM43-2</strain>
        <strain evidence="1 8">AM44-11BH</strain>
    </source>
</reference>
<sequence length="100" mass="11674">MGTNNIDNEDEELFVTITLEDDSEIECEVLTIFEVEEQDYIALLHDNGEEDGEIFIYRYFEDEDGEPGLDNIETQEEFDMVSEVFDSIVEDGEYDEIIEE</sequence>
<evidence type="ECO:0000313" key="7">
    <source>
        <dbReference type="Proteomes" id="UP000284598"/>
    </source>
</evidence>
<dbReference type="Proteomes" id="UP000283314">
    <property type="component" value="Unassembled WGS sequence"/>
</dbReference>
<dbReference type="EMBL" id="QROT01000002">
    <property type="protein sequence ID" value="RHL46969.1"/>
    <property type="molecule type" value="Genomic_DNA"/>
</dbReference>
<comment type="caution">
    <text evidence="1">The sequence shown here is derived from an EMBL/GenBank/DDBJ whole genome shotgun (WGS) entry which is preliminary data.</text>
</comment>
<evidence type="ECO:0000313" key="4">
    <source>
        <dbReference type="EMBL" id="RHF87811.1"/>
    </source>
</evidence>
<evidence type="ECO:0000313" key="1">
    <source>
        <dbReference type="EMBL" id="RHA18626.1"/>
    </source>
</evidence>
<dbReference type="Proteomes" id="UP000286186">
    <property type="component" value="Unassembled WGS sequence"/>
</dbReference>
<keyword evidence="8" id="KW-1185">Reference proteome</keyword>
<evidence type="ECO:0000313" key="9">
    <source>
        <dbReference type="Proteomes" id="UP000285740"/>
    </source>
</evidence>
<dbReference type="GeneID" id="66466058"/>
<gene>
    <name evidence="5" type="ORF">DW018_02280</name>
    <name evidence="4" type="ORF">DW652_10315</name>
    <name evidence="3" type="ORF">DW918_08380</name>
    <name evidence="2" type="ORF">DW929_11635</name>
    <name evidence="1" type="ORF">DW944_06020</name>
</gene>
<dbReference type="AlphaFoldDB" id="A0A413R8L9"/>
<evidence type="ECO:0000313" key="3">
    <source>
        <dbReference type="EMBL" id="RHA79303.1"/>
    </source>
</evidence>
<dbReference type="EMBL" id="QSFO01000018">
    <property type="protein sequence ID" value="RHA52168.1"/>
    <property type="molecule type" value="Genomic_DNA"/>
</dbReference>
<accession>A0A413R8L9</accession>
<dbReference type="Proteomes" id="UP000285740">
    <property type="component" value="Unassembled WGS sequence"/>
</dbReference>